<feature type="domain" description="Helicase/UvrB N-terminal" evidence="1">
    <location>
        <begin position="55"/>
        <end position="231"/>
    </location>
</feature>
<dbReference type="Gene3D" id="3.40.50.300">
    <property type="entry name" value="P-loop containing nucleotide triphosphate hydrolases"/>
    <property type="match status" value="2"/>
</dbReference>
<dbReference type="eggNOG" id="COG1061">
    <property type="taxonomic scope" value="Bacteria"/>
</dbReference>
<reference evidence="2 3" key="1">
    <citation type="journal article" date="2012" name="J. Bacteriol.">
        <title>Draft Genome Sequence of Novosphingobium nitrogenifigens Y88T.</title>
        <authorList>
            <person name="Strabala T.J."/>
            <person name="Macdonald L."/>
            <person name="Liu V."/>
            <person name="Smit A.M."/>
        </authorList>
    </citation>
    <scope>NUCLEOTIDE SEQUENCE [LARGE SCALE GENOMIC DNA]</scope>
    <source>
        <strain evidence="2 3">DSM 19370</strain>
    </source>
</reference>
<gene>
    <name evidence="2" type="ORF">Y88_1357</name>
</gene>
<keyword evidence="3" id="KW-1185">Reference proteome</keyword>
<proteinExistence type="predicted"/>
<dbReference type="Proteomes" id="UP000004728">
    <property type="component" value="Unassembled WGS sequence"/>
</dbReference>
<dbReference type="InterPro" id="IPR050742">
    <property type="entry name" value="Helicase_Restrict-Modif_Enz"/>
</dbReference>
<evidence type="ECO:0000259" key="1">
    <source>
        <dbReference type="Pfam" id="PF04851"/>
    </source>
</evidence>
<dbReference type="GO" id="GO:0005524">
    <property type="term" value="F:ATP binding"/>
    <property type="evidence" value="ECO:0007669"/>
    <property type="project" value="InterPro"/>
</dbReference>
<dbReference type="HOGENOM" id="CLU_336717_0_0_5"/>
<dbReference type="PANTHER" id="PTHR47396">
    <property type="entry name" value="TYPE I RESTRICTION ENZYME ECOKI R PROTEIN"/>
    <property type="match status" value="1"/>
</dbReference>
<dbReference type="Pfam" id="PF04851">
    <property type="entry name" value="ResIII"/>
    <property type="match status" value="1"/>
</dbReference>
<dbReference type="PANTHER" id="PTHR47396:SF1">
    <property type="entry name" value="ATP-DEPENDENT HELICASE IRC3-RELATED"/>
    <property type="match status" value="1"/>
</dbReference>
<protein>
    <recommendedName>
        <fullName evidence="1">Helicase/UvrB N-terminal domain-containing protein</fullName>
    </recommendedName>
</protein>
<evidence type="ECO:0000313" key="2">
    <source>
        <dbReference type="EMBL" id="EGD59295.1"/>
    </source>
</evidence>
<dbReference type="STRING" id="983920.Y88_1357"/>
<organism evidence="2 3">
    <name type="scientific">Novosphingobium nitrogenifigens DSM 19370</name>
    <dbReference type="NCBI Taxonomy" id="983920"/>
    <lineage>
        <taxon>Bacteria</taxon>
        <taxon>Pseudomonadati</taxon>
        <taxon>Pseudomonadota</taxon>
        <taxon>Alphaproteobacteria</taxon>
        <taxon>Sphingomonadales</taxon>
        <taxon>Sphingomonadaceae</taxon>
        <taxon>Novosphingobium</taxon>
    </lineage>
</organism>
<comment type="caution">
    <text evidence="2">The sequence shown here is derived from an EMBL/GenBank/DDBJ whole genome shotgun (WGS) entry which is preliminary data.</text>
</comment>
<dbReference type="InParanoid" id="F1Z7T0"/>
<dbReference type="InterPro" id="IPR027417">
    <property type="entry name" value="P-loop_NTPase"/>
</dbReference>
<dbReference type="InterPro" id="IPR006935">
    <property type="entry name" value="Helicase/UvrB_N"/>
</dbReference>
<dbReference type="GO" id="GO:0005829">
    <property type="term" value="C:cytosol"/>
    <property type="evidence" value="ECO:0007669"/>
    <property type="project" value="TreeGrafter"/>
</dbReference>
<name>F1Z7T0_9SPHN</name>
<evidence type="ECO:0000313" key="3">
    <source>
        <dbReference type="Proteomes" id="UP000004728"/>
    </source>
</evidence>
<dbReference type="SUPFAM" id="SSF52540">
    <property type="entry name" value="P-loop containing nucleoside triphosphate hydrolases"/>
    <property type="match status" value="2"/>
</dbReference>
<dbReference type="GO" id="GO:0016787">
    <property type="term" value="F:hydrolase activity"/>
    <property type="evidence" value="ECO:0007669"/>
    <property type="project" value="InterPro"/>
</dbReference>
<dbReference type="REBASE" id="41573">
    <property type="entry name" value="NniY88ORF1356P"/>
</dbReference>
<sequence length="897" mass="101067">MNEARIRRQIAQRLSLRAPQENSLSILGDVLSHMDFSAETDPVALLEAIKAQYPTVADFEREFPSVCFSLATGVGKTRLMGAFIAYLYLSGRSKNFFVLAPNTTIYDKLIADFSKQSSPKYVFRGISQFAQTPPVIVTGDTWQEGRGIRGADLFGSEAIINIFNVDKINKEGGKIRSFRETLGDSYFDYLSKLPDLVLLMDEAHRYRAKAGAKTLFELNPKLGLELTATPKAVGTNKEFRNVIFNYGLGNAMADGFVKEPAVATRADFNPKDYDPDGLEAIMLEDGVHYHEFVKTELELYARQTGRKRVFPFMLVVAQDTTHAGKLKARIESEEFFKGAYKGRVIEVHSNLKGEESDDAMSRLVRLEEAGDTDIVIHVNKLKEGWDVTNLYTIVPLRASASDILTEQTLGRGLRLPYGERTGNEAVDTLTVIAHDRFDEVIKKAREADSIVQIKEYTIGEGGDITTAPQTVLTVPTAFEAALTGSAPQVPDDDDKVREVLAPVIFETPEDRQVAQLTIDLIREKYERELKGGHKELKSPEVQKRIAEDVRRISKARQGTLEGIVVQPDVDQLVAVVTASIADNSIEIPEIVVLPSREVNFWFEDFDLSGISDIRFQPISDRLLVRNLRDQTQRELARALDGPREDRIENYIVRFLMDYPEVDYDSQADLLYKLAGQMVDHLRSYLQSEDDVENVALAQGKALAQRIMVQMKQHYRQTPAEYRATKVRSFRSLEPQNIAYSPAKSLLLTEAANPLSATPGYTFRGGQKSPYKFHKFHSDPERRFAVLIDSEFEKDVIRWLKPARNQFRIEYQPGKPYEPDFVVELSDRKLIAEIKAEREMDDPIVKEKARAAAEWIKHANEFAAEGDGKPWEYALITDQAVTENATLAGLVARYGTKI</sequence>
<accession>F1Z7T0</accession>
<dbReference type="GO" id="GO:0003677">
    <property type="term" value="F:DNA binding"/>
    <property type="evidence" value="ECO:0007669"/>
    <property type="project" value="InterPro"/>
</dbReference>
<dbReference type="EMBL" id="AEWJ01000037">
    <property type="protein sequence ID" value="EGD59295.1"/>
    <property type="molecule type" value="Genomic_DNA"/>
</dbReference>
<dbReference type="AlphaFoldDB" id="F1Z7T0"/>